<dbReference type="InterPro" id="IPR050291">
    <property type="entry name" value="CDF_Transporter"/>
</dbReference>
<proteinExistence type="inferred from homology"/>
<evidence type="ECO:0000256" key="2">
    <source>
        <dbReference type="ARBA" id="ARBA00008114"/>
    </source>
</evidence>
<evidence type="ECO:0000256" key="6">
    <source>
        <dbReference type="ARBA" id="ARBA00023136"/>
    </source>
</evidence>
<dbReference type="InterPro" id="IPR027470">
    <property type="entry name" value="Cation_efflux_CTD"/>
</dbReference>
<dbReference type="Gene3D" id="1.20.1510.10">
    <property type="entry name" value="Cation efflux protein transmembrane domain"/>
    <property type="match status" value="1"/>
</dbReference>
<feature type="transmembrane region" description="Helical" evidence="7">
    <location>
        <begin position="28"/>
        <end position="51"/>
    </location>
</feature>
<accession>A0A0E3M9L8</accession>
<dbReference type="InterPro" id="IPR027469">
    <property type="entry name" value="Cation_efflux_TMD_sf"/>
</dbReference>
<evidence type="ECO:0000313" key="10">
    <source>
        <dbReference type="EMBL" id="AKA69669.1"/>
    </source>
</evidence>
<feature type="transmembrane region" description="Helical" evidence="7">
    <location>
        <begin position="57"/>
        <end position="78"/>
    </location>
</feature>
<name>A0A0E3M9L8_CLOSL</name>
<dbReference type="InterPro" id="IPR002524">
    <property type="entry name" value="Cation_efflux"/>
</dbReference>
<comment type="subcellular location">
    <subcellularLocation>
        <location evidence="1">Membrane</location>
        <topology evidence="1">Multi-pass membrane protein</topology>
    </subcellularLocation>
</comment>
<dbReference type="Pfam" id="PF16916">
    <property type="entry name" value="ZT_dimer"/>
    <property type="match status" value="1"/>
</dbReference>
<evidence type="ECO:0000313" key="11">
    <source>
        <dbReference type="Proteomes" id="UP000033115"/>
    </source>
</evidence>
<evidence type="ECO:0000256" key="5">
    <source>
        <dbReference type="ARBA" id="ARBA00022989"/>
    </source>
</evidence>
<dbReference type="Pfam" id="PF01545">
    <property type="entry name" value="Cation_efflux"/>
    <property type="match status" value="1"/>
</dbReference>
<dbReference type="SUPFAM" id="SSF160240">
    <property type="entry name" value="Cation efflux protein cytoplasmic domain-like"/>
    <property type="match status" value="1"/>
</dbReference>
<keyword evidence="4 7" id="KW-0812">Transmembrane</keyword>
<keyword evidence="5 7" id="KW-1133">Transmembrane helix</keyword>
<dbReference type="InterPro" id="IPR058533">
    <property type="entry name" value="Cation_efflux_TM"/>
</dbReference>
<dbReference type="Proteomes" id="UP000033115">
    <property type="component" value="Chromosome"/>
</dbReference>
<evidence type="ECO:0000256" key="7">
    <source>
        <dbReference type="SAM" id="Phobius"/>
    </source>
</evidence>
<dbReference type="GO" id="GO:0008324">
    <property type="term" value="F:monoatomic cation transmembrane transporter activity"/>
    <property type="evidence" value="ECO:0007669"/>
    <property type="project" value="InterPro"/>
</dbReference>
<feature type="domain" description="Cation efflux protein cytoplasmic" evidence="9">
    <location>
        <begin position="228"/>
        <end position="304"/>
    </location>
</feature>
<dbReference type="InterPro" id="IPR036837">
    <property type="entry name" value="Cation_efflux_CTD_sf"/>
</dbReference>
<evidence type="ECO:0000256" key="3">
    <source>
        <dbReference type="ARBA" id="ARBA00022448"/>
    </source>
</evidence>
<reference evidence="10 11" key="1">
    <citation type="journal article" date="2015" name="J. Biotechnol.">
        <title>Complete genome sequence of a malodorant-producing acetogen, Clostridium scatologenes ATCC 25775(T).</title>
        <authorList>
            <person name="Zhu Z."/>
            <person name="Guo T."/>
            <person name="Zheng H."/>
            <person name="Song T."/>
            <person name="Ouyang P."/>
            <person name="Xie J."/>
        </authorList>
    </citation>
    <scope>NUCLEOTIDE SEQUENCE [LARGE SCALE GENOMIC DNA]</scope>
    <source>
        <strain evidence="10 11">ATCC 25775</strain>
    </source>
</reference>
<dbReference type="Gene3D" id="3.30.70.1350">
    <property type="entry name" value="Cation efflux protein, cytoplasmic domain"/>
    <property type="match status" value="1"/>
</dbReference>
<dbReference type="AlphaFoldDB" id="A0A0E3M9L8"/>
<evidence type="ECO:0000259" key="9">
    <source>
        <dbReference type="Pfam" id="PF16916"/>
    </source>
</evidence>
<dbReference type="EMBL" id="CP009933">
    <property type="protein sequence ID" value="AKA69669.1"/>
    <property type="molecule type" value="Genomic_DNA"/>
</dbReference>
<comment type="similarity">
    <text evidence="2">Belongs to the cation diffusion facilitator (CDF) transporter (TC 2.A.4) family.</text>
</comment>
<feature type="domain" description="Cation efflux protein transmembrane" evidence="8">
    <location>
        <begin position="32"/>
        <end position="224"/>
    </location>
</feature>
<feature type="transmembrane region" description="Helical" evidence="7">
    <location>
        <begin position="198"/>
        <end position="216"/>
    </location>
</feature>
<evidence type="ECO:0000259" key="8">
    <source>
        <dbReference type="Pfam" id="PF01545"/>
    </source>
</evidence>
<evidence type="ECO:0000256" key="4">
    <source>
        <dbReference type="ARBA" id="ARBA00022692"/>
    </source>
</evidence>
<dbReference type="SUPFAM" id="SSF161111">
    <property type="entry name" value="Cation efflux protein transmembrane domain-like"/>
    <property type="match status" value="1"/>
</dbReference>
<keyword evidence="11" id="KW-1185">Reference proteome</keyword>
<dbReference type="NCBIfam" id="TIGR01297">
    <property type="entry name" value="CDF"/>
    <property type="match status" value="1"/>
</dbReference>
<gene>
    <name evidence="10" type="ORF">CSCA_2544</name>
</gene>
<dbReference type="PANTHER" id="PTHR43840">
    <property type="entry name" value="MITOCHONDRIAL METAL TRANSPORTER 1-RELATED"/>
    <property type="match status" value="1"/>
</dbReference>
<feature type="transmembrane region" description="Helical" evidence="7">
    <location>
        <begin position="98"/>
        <end position="117"/>
    </location>
</feature>
<dbReference type="GO" id="GO:0016020">
    <property type="term" value="C:membrane"/>
    <property type="evidence" value="ECO:0007669"/>
    <property type="project" value="UniProtKB-SubCell"/>
</dbReference>
<feature type="transmembrane region" description="Helical" evidence="7">
    <location>
        <begin position="129"/>
        <end position="151"/>
    </location>
</feature>
<organism evidence="10 11">
    <name type="scientific">Clostridium scatologenes</name>
    <dbReference type="NCBI Taxonomy" id="1548"/>
    <lineage>
        <taxon>Bacteria</taxon>
        <taxon>Bacillati</taxon>
        <taxon>Bacillota</taxon>
        <taxon>Clostridia</taxon>
        <taxon>Eubacteriales</taxon>
        <taxon>Clostridiaceae</taxon>
        <taxon>Clostridium</taxon>
    </lineage>
</organism>
<dbReference type="HOGENOM" id="CLU_013430_3_4_9"/>
<feature type="transmembrane region" description="Helical" evidence="7">
    <location>
        <begin position="172"/>
        <end position="192"/>
    </location>
</feature>
<protein>
    <submittedName>
        <fullName evidence="10">Cation diffusion facilitator family transporter</fullName>
    </submittedName>
</protein>
<keyword evidence="6 7" id="KW-0472">Membrane</keyword>
<dbReference type="PANTHER" id="PTHR43840:SF50">
    <property type="entry name" value="MANGANESE EFFLUX SYSTEM PROTEIN MNES"/>
    <property type="match status" value="1"/>
</dbReference>
<dbReference type="KEGG" id="csq:CSCA_2544"/>
<dbReference type="RefSeq" id="WP_029161726.1">
    <property type="nucleotide sequence ID" value="NZ_CP009933.1"/>
</dbReference>
<dbReference type="STRING" id="1548.CSCA_2544"/>
<keyword evidence="3" id="KW-0813">Transport</keyword>
<dbReference type="FunFam" id="1.20.1510.10:FF:000006">
    <property type="entry name" value="Divalent cation efflux transporter"/>
    <property type="match status" value="1"/>
</dbReference>
<sequence length="393" mass="43962">MTGKYIVSHFIKNYEDTNDIKVRERYGILSGILGIIINLILFIVEIIIGFITNSIAIIADAFHNLIDVTSSIIALIGFRLSNKPADKGHPFGHGRMEYISALIVAFLILMVGFEFVKTSFDRIMHPEPVIFNITTLIIIAFAIPLKLWLSYFNKSLGKTINSSTLEATGRDALNDVAILSGVIISLSFSYIFKVNIDGYVSMVVAIFIMFSGISLIKETINPLLGEAPDPELVNEIKVSVLEYEYILGVHDIIIHNYGPGRSMASLHAEVPSNISIMKIHEIIDKGERELSEKYNMFIVIHMDPICRDSKEIVDANHTVQKVLAKFPVISSFHDLRIIGEGENKNLVFDIVIGFDKEITEEAEEKLKLDIDTEIKGEHAGYNVVVTIDRDYAS</sequence>
<evidence type="ECO:0000256" key="1">
    <source>
        <dbReference type="ARBA" id="ARBA00004141"/>
    </source>
</evidence>